<feature type="transmembrane region" description="Helical" evidence="1">
    <location>
        <begin position="181"/>
        <end position="200"/>
    </location>
</feature>
<feature type="transmembrane region" description="Helical" evidence="1">
    <location>
        <begin position="34"/>
        <end position="66"/>
    </location>
</feature>
<dbReference type="AlphaFoldDB" id="A0A5C6B3W3"/>
<reference evidence="2 3" key="1">
    <citation type="submission" date="2019-02" db="EMBL/GenBank/DDBJ databases">
        <title>Deep-cultivation of Planctomycetes and their phenomic and genomic characterization uncovers novel biology.</title>
        <authorList>
            <person name="Wiegand S."/>
            <person name="Jogler M."/>
            <person name="Boedeker C."/>
            <person name="Pinto D."/>
            <person name="Vollmers J."/>
            <person name="Rivas-Marin E."/>
            <person name="Kohn T."/>
            <person name="Peeters S.H."/>
            <person name="Heuer A."/>
            <person name="Rast P."/>
            <person name="Oberbeckmann S."/>
            <person name="Bunk B."/>
            <person name="Jeske O."/>
            <person name="Meyerdierks A."/>
            <person name="Storesund J.E."/>
            <person name="Kallscheuer N."/>
            <person name="Luecker S."/>
            <person name="Lage O.M."/>
            <person name="Pohl T."/>
            <person name="Merkel B.J."/>
            <person name="Hornburger P."/>
            <person name="Mueller R.-W."/>
            <person name="Bruemmer F."/>
            <person name="Labrenz M."/>
            <person name="Spormann A.M."/>
            <person name="Op Den Camp H."/>
            <person name="Overmann J."/>
            <person name="Amann R."/>
            <person name="Jetten M.S.M."/>
            <person name="Mascher T."/>
            <person name="Medema M.H."/>
            <person name="Devos D.P."/>
            <person name="Kaster A.-K."/>
            <person name="Ovreas L."/>
            <person name="Rohde M."/>
            <person name="Galperin M.Y."/>
            <person name="Jogler C."/>
        </authorList>
    </citation>
    <scope>NUCLEOTIDE SEQUENCE [LARGE SCALE GENOMIC DNA]</scope>
    <source>
        <strain evidence="2 3">CA54</strain>
    </source>
</reference>
<evidence type="ECO:0000313" key="2">
    <source>
        <dbReference type="EMBL" id="TWU07005.1"/>
    </source>
</evidence>
<proteinExistence type="predicted"/>
<dbReference type="RefSeq" id="WP_146373835.1">
    <property type="nucleotide sequence ID" value="NZ_SJPP01000003.1"/>
</dbReference>
<feature type="transmembrane region" description="Helical" evidence="1">
    <location>
        <begin position="212"/>
        <end position="233"/>
    </location>
</feature>
<gene>
    <name evidence="2" type="ORF">CA54_54090</name>
</gene>
<accession>A0A5C6B3W3</accession>
<keyword evidence="1" id="KW-0812">Transmembrane</keyword>
<dbReference type="Proteomes" id="UP000320735">
    <property type="component" value="Unassembled WGS sequence"/>
</dbReference>
<sequence length="243" mass="26723">MQVRPIDLLFVFLALVCSMCGFLFGLGLGSDYGILGKAVGCVLGLIIGGAASVLFMLCVAVVGDLLDRIWRRWRPYPPPCENGTCVHTSHFRSTEIPDEMVHSVAGLAKYGQRCRCGNLYAGGIAHGLQNRWVRVLPDGTIRAYLIHRPFGRWKPDNSTEIKQETIERVLDRFGRILEGQVPGWGLPPLMTIIFAGIASYAVYSQSGFQHPFALWFIGALATYGFVSGCVFLWKGPAHFDGGD</sequence>
<comment type="caution">
    <text evidence="2">The sequence shown here is derived from an EMBL/GenBank/DDBJ whole genome shotgun (WGS) entry which is preliminary data.</text>
</comment>
<name>A0A5C6B3W3_9PLAN</name>
<keyword evidence="1" id="KW-1133">Transmembrane helix</keyword>
<evidence type="ECO:0000313" key="3">
    <source>
        <dbReference type="Proteomes" id="UP000320735"/>
    </source>
</evidence>
<dbReference type="EMBL" id="SJPP01000003">
    <property type="protein sequence ID" value="TWU07005.1"/>
    <property type="molecule type" value="Genomic_DNA"/>
</dbReference>
<protein>
    <submittedName>
        <fullName evidence="2">Uncharacterized protein</fullName>
    </submittedName>
</protein>
<keyword evidence="1" id="KW-0472">Membrane</keyword>
<evidence type="ECO:0000256" key="1">
    <source>
        <dbReference type="SAM" id="Phobius"/>
    </source>
</evidence>
<organism evidence="2 3">
    <name type="scientific">Symmachiella macrocystis</name>
    <dbReference type="NCBI Taxonomy" id="2527985"/>
    <lineage>
        <taxon>Bacteria</taxon>
        <taxon>Pseudomonadati</taxon>
        <taxon>Planctomycetota</taxon>
        <taxon>Planctomycetia</taxon>
        <taxon>Planctomycetales</taxon>
        <taxon>Planctomycetaceae</taxon>
        <taxon>Symmachiella</taxon>
    </lineage>
</organism>
<feature type="transmembrane region" description="Helical" evidence="1">
    <location>
        <begin position="7"/>
        <end position="28"/>
    </location>
</feature>
<keyword evidence="3" id="KW-1185">Reference proteome</keyword>
<dbReference type="OrthoDB" id="9934739at2"/>